<reference evidence="1 2" key="1">
    <citation type="journal article" date="2013" name="Genome Announc.">
        <title>Genome Sequence of the Sulfate-Reducing Bacterium Desulfotomaculum hydrothermale Lam5(T).</title>
        <authorList>
            <person name="Amin O."/>
            <person name="Fardeau M.L."/>
            <person name="Valette O."/>
            <person name="Hirschler-Rea A."/>
            <person name="Barbe V."/>
            <person name="Medigue C."/>
            <person name="Vacherie B."/>
            <person name="Ollivier B."/>
            <person name="Bertin P.N."/>
            <person name="Dolla A."/>
        </authorList>
    </citation>
    <scope>NUCLEOTIDE SEQUENCE [LARGE SCALE GENOMIC DNA]</scope>
    <source>
        <strain evidence="2">Lam5 / DSM 18033</strain>
    </source>
</reference>
<comment type="caution">
    <text evidence="1">The sequence shown here is derived from an EMBL/GenBank/DDBJ whole genome shotgun (WGS) entry which is preliminary data.</text>
</comment>
<accession>K8DXE5</accession>
<dbReference type="RefSeq" id="WP_008410061.1">
    <property type="nucleotide sequence ID" value="NZ_CAOS01000003.1"/>
</dbReference>
<keyword evidence="2" id="KW-1185">Reference proteome</keyword>
<dbReference type="EMBL" id="CAOS01000003">
    <property type="protein sequence ID" value="CCO07239.1"/>
    <property type="molecule type" value="Genomic_DNA"/>
</dbReference>
<evidence type="ECO:0000313" key="2">
    <source>
        <dbReference type="Proteomes" id="UP000009315"/>
    </source>
</evidence>
<organism evidence="1 2">
    <name type="scientific">Desulforamulus hydrothermalis Lam5 = DSM 18033</name>
    <dbReference type="NCBI Taxonomy" id="1121428"/>
    <lineage>
        <taxon>Bacteria</taxon>
        <taxon>Bacillati</taxon>
        <taxon>Bacillota</taxon>
        <taxon>Clostridia</taxon>
        <taxon>Eubacteriales</taxon>
        <taxon>Peptococcaceae</taxon>
        <taxon>Desulforamulus</taxon>
    </lineage>
</organism>
<dbReference type="AlphaFoldDB" id="K8DXE5"/>
<evidence type="ECO:0000313" key="1">
    <source>
        <dbReference type="EMBL" id="CCO07239.1"/>
    </source>
</evidence>
<dbReference type="Proteomes" id="UP000009315">
    <property type="component" value="Unassembled WGS sequence"/>
</dbReference>
<dbReference type="OrthoDB" id="1787393at2"/>
<gene>
    <name evidence="1" type="ORF">DESHY_110183</name>
</gene>
<proteinExistence type="predicted"/>
<name>K8DXE5_9FIRM</name>
<protein>
    <submittedName>
        <fullName evidence="1">Uncharacterized protein</fullName>
    </submittedName>
</protein>
<sequence length="67" mass="7594">MGTQQLVNGQMIITSIAKYSITKEESLNLPKFEPCIDAYDQLIYLVADTPPEINPAYDCYGQLVNFY</sequence>